<evidence type="ECO:0000313" key="2">
    <source>
        <dbReference type="Proteomes" id="UP000481153"/>
    </source>
</evidence>
<dbReference type="Gene3D" id="1.25.40.20">
    <property type="entry name" value="Ankyrin repeat-containing domain"/>
    <property type="match status" value="2"/>
</dbReference>
<dbReference type="InterPro" id="IPR052050">
    <property type="entry name" value="SecEffector_AnkRepeat"/>
</dbReference>
<dbReference type="PANTHER" id="PTHR46586:SF3">
    <property type="entry name" value="ANKYRIN REPEAT-CONTAINING PROTEIN"/>
    <property type="match status" value="1"/>
</dbReference>
<sequence>MSSLTYLKVAASFDLLLLVFDYQDGVLHIHHPLRRVGSLAWDICPSSHARLCSSMLEIDAILSPWYKRHGTSRIRTFVRSTNAFRHNVVACHAAYDGNIAVLRALLEATTHKCAEANLIDWAACNGQLHVIEFLQEATDGRARCTPWAMDSAAKHGHVEVLKWLHHHRSEGCTTAAVREAARNGHLHVLQWLARHCICLWSDAMDLAAANGRLAVVEWLHESKRPCSTKAFIGAASNGHLKVVQWLDQHRSAYCTTDAMDGAAKNGHLDVVVWLHHNRREGCTTAAMDGAALRGHIQVLRWLATHRTEGFSKASTKTAKLNGQDNVVQVLRAHRKLAKPASCIVQ</sequence>
<reference evidence="1 2" key="1">
    <citation type="submission" date="2019-07" db="EMBL/GenBank/DDBJ databases">
        <title>Genomics analysis of Aphanomyces spp. identifies a new class of oomycete effector associated with host adaptation.</title>
        <authorList>
            <person name="Gaulin E."/>
        </authorList>
    </citation>
    <scope>NUCLEOTIDE SEQUENCE [LARGE SCALE GENOMIC DNA]</scope>
    <source>
        <strain evidence="1 2">ATCC 201684</strain>
    </source>
</reference>
<comment type="caution">
    <text evidence="1">The sequence shown here is derived from an EMBL/GenBank/DDBJ whole genome shotgun (WGS) entry which is preliminary data.</text>
</comment>
<proteinExistence type="predicted"/>
<dbReference type="VEuPathDB" id="FungiDB:AeMF1_010436"/>
<dbReference type="InterPro" id="IPR036770">
    <property type="entry name" value="Ankyrin_rpt-contain_sf"/>
</dbReference>
<accession>A0A6G0XUZ5</accession>
<dbReference type="AlphaFoldDB" id="A0A6G0XUZ5"/>
<dbReference type="SUPFAM" id="SSF48403">
    <property type="entry name" value="Ankyrin repeat"/>
    <property type="match status" value="1"/>
</dbReference>
<evidence type="ECO:0000313" key="1">
    <source>
        <dbReference type="EMBL" id="KAF0744493.1"/>
    </source>
</evidence>
<organism evidence="1 2">
    <name type="scientific">Aphanomyces euteiches</name>
    <dbReference type="NCBI Taxonomy" id="100861"/>
    <lineage>
        <taxon>Eukaryota</taxon>
        <taxon>Sar</taxon>
        <taxon>Stramenopiles</taxon>
        <taxon>Oomycota</taxon>
        <taxon>Saprolegniomycetes</taxon>
        <taxon>Saprolegniales</taxon>
        <taxon>Verrucalvaceae</taxon>
        <taxon>Aphanomyces</taxon>
    </lineage>
</organism>
<gene>
    <name evidence="1" type="ORF">Ae201684_000969</name>
</gene>
<dbReference type="Proteomes" id="UP000481153">
    <property type="component" value="Unassembled WGS sequence"/>
</dbReference>
<keyword evidence="2" id="KW-1185">Reference proteome</keyword>
<dbReference type="EMBL" id="VJMJ01000009">
    <property type="protein sequence ID" value="KAF0744493.1"/>
    <property type="molecule type" value="Genomic_DNA"/>
</dbReference>
<dbReference type="Pfam" id="PF13637">
    <property type="entry name" value="Ank_4"/>
    <property type="match status" value="1"/>
</dbReference>
<dbReference type="PANTHER" id="PTHR46586">
    <property type="entry name" value="ANKYRIN REPEAT-CONTAINING PROTEIN"/>
    <property type="match status" value="1"/>
</dbReference>
<protein>
    <submittedName>
        <fullName evidence="1">Uncharacterized protein</fullName>
    </submittedName>
</protein>
<name>A0A6G0XUZ5_9STRA</name>
<dbReference type="InterPro" id="IPR002110">
    <property type="entry name" value="Ankyrin_rpt"/>
</dbReference>